<dbReference type="PANTHER" id="PTHR30250">
    <property type="entry name" value="PST FAMILY PREDICTED COLANIC ACID TRANSPORTER"/>
    <property type="match status" value="1"/>
</dbReference>
<keyword evidence="4 7" id="KW-0812">Transmembrane</keyword>
<feature type="transmembrane region" description="Helical" evidence="7">
    <location>
        <begin position="330"/>
        <end position="353"/>
    </location>
</feature>
<dbReference type="KEGG" id="toy:FO059_04045"/>
<feature type="transmembrane region" description="Helical" evidence="7">
    <location>
        <begin position="423"/>
        <end position="444"/>
    </location>
</feature>
<dbReference type="EMBL" id="CP041765">
    <property type="protein sequence ID" value="QDQ96667.1"/>
    <property type="molecule type" value="Genomic_DNA"/>
</dbReference>
<keyword evidence="5 7" id="KW-1133">Transmembrane helix</keyword>
<feature type="transmembrane region" description="Helical" evidence="7">
    <location>
        <begin position="115"/>
        <end position="136"/>
    </location>
</feature>
<dbReference type="PANTHER" id="PTHR30250:SF10">
    <property type="entry name" value="LIPOPOLYSACCHARIDE BIOSYNTHESIS PROTEIN WZXC"/>
    <property type="match status" value="1"/>
</dbReference>
<dbReference type="AlphaFoldDB" id="A0A516X0X9"/>
<dbReference type="GO" id="GO:0005886">
    <property type="term" value="C:plasma membrane"/>
    <property type="evidence" value="ECO:0007669"/>
    <property type="project" value="UniProtKB-SubCell"/>
</dbReference>
<evidence type="ECO:0000256" key="5">
    <source>
        <dbReference type="ARBA" id="ARBA00022989"/>
    </source>
</evidence>
<evidence type="ECO:0000256" key="3">
    <source>
        <dbReference type="ARBA" id="ARBA00022475"/>
    </source>
</evidence>
<feature type="transmembrane region" description="Helical" evidence="7">
    <location>
        <begin position="21"/>
        <end position="44"/>
    </location>
</feature>
<feature type="transmembrane region" description="Helical" evidence="7">
    <location>
        <begin position="365"/>
        <end position="385"/>
    </location>
</feature>
<gene>
    <name evidence="8" type="ORF">FO059_04045</name>
</gene>
<feature type="transmembrane region" description="Helical" evidence="7">
    <location>
        <begin position="391"/>
        <end position="411"/>
    </location>
</feature>
<evidence type="ECO:0000256" key="6">
    <source>
        <dbReference type="ARBA" id="ARBA00023136"/>
    </source>
</evidence>
<evidence type="ECO:0000313" key="8">
    <source>
        <dbReference type="EMBL" id="QDQ96667.1"/>
    </source>
</evidence>
<keyword evidence="9" id="KW-1185">Reference proteome</keyword>
<comment type="similarity">
    <text evidence="2">Belongs to the polysaccharide synthase family.</text>
</comment>
<feature type="transmembrane region" description="Helical" evidence="7">
    <location>
        <begin position="222"/>
        <end position="243"/>
    </location>
</feature>
<feature type="transmembrane region" description="Helical" evidence="7">
    <location>
        <begin position="50"/>
        <end position="69"/>
    </location>
</feature>
<proteinExistence type="inferred from homology"/>
<protein>
    <submittedName>
        <fullName evidence="8">Oligosaccharide flippase family protein</fullName>
    </submittedName>
</protein>
<evidence type="ECO:0000313" key="9">
    <source>
        <dbReference type="Proteomes" id="UP000317344"/>
    </source>
</evidence>
<sequence length="517" mass="53534">MKPQAPPTATSPTLTRRIGRVACAAAAAQAVGELVSLAQTVALARLLSPSVVGLFVAGTVLSAFLSNFVEGGLRSGLVHREDRLDDAADTVFYATLGSGVLMTVGALALSPLIGIVFHSATAGYVAAASSGTLLLFSLTNVPEALLQRRFSVTRRIVVGPAVAVSFAATAVTLAALGAGVWSMVAGSYVSYVVWVIAVWTICRWRPGRGHPSVRLWREHARYGYPLVLGMVGARVQTLAQSVFVGRGLSDAALGWFRYASRISQAPVTALIEVGSVSLFPAFSRIAHDHTRFRAGYLRALTLSVFGGAAMSGLLIAAGEPAVVVAFGEPWRGAGTALVAMAGMGLGKAFTCVSEEAIKGGGRTGLLNWYTLVETVLSIALLVALIRPLGVVGAGLSVSITAVVVGMVCVVLARPVVGFVFREVVTASAAPIAAAVVATVAVGTLEHMVFRSDTHALPVALSLLALDLVAFCTIDLIVFAALAPSTARRIVVRFLDRARRSGGLETTEEAGLTTGASD</sequence>
<feature type="transmembrane region" description="Helical" evidence="7">
    <location>
        <begin position="295"/>
        <end position="318"/>
    </location>
</feature>
<name>A0A516X0X9_9ACTN</name>
<accession>A0A516X0X9</accession>
<evidence type="ECO:0000256" key="2">
    <source>
        <dbReference type="ARBA" id="ARBA00007430"/>
    </source>
</evidence>
<evidence type="ECO:0000256" key="1">
    <source>
        <dbReference type="ARBA" id="ARBA00004651"/>
    </source>
</evidence>
<dbReference type="Proteomes" id="UP000317344">
    <property type="component" value="Chromosome"/>
</dbReference>
<dbReference type="RefSeq" id="WP_143906579.1">
    <property type="nucleotide sequence ID" value="NZ_CP041765.1"/>
</dbReference>
<reference evidence="8 9" key="1">
    <citation type="submission" date="2019-07" db="EMBL/GenBank/DDBJ databases">
        <title>Tomitella cavernea sp. nov., an actinomycete isolated from soil.</title>
        <authorList>
            <person name="Cheng J."/>
        </authorList>
    </citation>
    <scope>NUCLEOTIDE SEQUENCE [LARGE SCALE GENOMIC DNA]</scope>
    <source>
        <strain evidence="8 9">HY188</strain>
    </source>
</reference>
<dbReference type="OrthoDB" id="3609824at2"/>
<evidence type="ECO:0000256" key="4">
    <source>
        <dbReference type="ARBA" id="ARBA00022692"/>
    </source>
</evidence>
<keyword evidence="6 7" id="KW-0472">Membrane</keyword>
<feature type="transmembrane region" description="Helical" evidence="7">
    <location>
        <begin position="183"/>
        <end position="202"/>
    </location>
</feature>
<feature type="transmembrane region" description="Helical" evidence="7">
    <location>
        <begin position="90"/>
        <end position="109"/>
    </location>
</feature>
<dbReference type="Pfam" id="PF13440">
    <property type="entry name" value="Polysacc_synt_3"/>
    <property type="match status" value="1"/>
</dbReference>
<keyword evidence="3" id="KW-1003">Cell membrane</keyword>
<feature type="transmembrane region" description="Helical" evidence="7">
    <location>
        <begin position="263"/>
        <end position="283"/>
    </location>
</feature>
<comment type="subcellular location">
    <subcellularLocation>
        <location evidence="1">Cell membrane</location>
        <topology evidence="1">Multi-pass membrane protein</topology>
    </subcellularLocation>
</comment>
<evidence type="ECO:0000256" key="7">
    <source>
        <dbReference type="SAM" id="Phobius"/>
    </source>
</evidence>
<feature type="transmembrane region" description="Helical" evidence="7">
    <location>
        <begin position="156"/>
        <end position="177"/>
    </location>
</feature>
<feature type="transmembrane region" description="Helical" evidence="7">
    <location>
        <begin position="456"/>
        <end position="482"/>
    </location>
</feature>
<reference evidence="8 9" key="2">
    <citation type="submission" date="2019-07" db="EMBL/GenBank/DDBJ databases">
        <authorList>
            <person name="Huang Y."/>
        </authorList>
    </citation>
    <scope>NUCLEOTIDE SEQUENCE [LARGE SCALE GENOMIC DNA]</scope>
    <source>
        <strain evidence="8 9">HY188</strain>
    </source>
</reference>
<organism evidence="8 9">
    <name type="scientific">Tomitella fengzijianii</name>
    <dbReference type="NCBI Taxonomy" id="2597660"/>
    <lineage>
        <taxon>Bacteria</taxon>
        <taxon>Bacillati</taxon>
        <taxon>Actinomycetota</taxon>
        <taxon>Actinomycetes</taxon>
        <taxon>Mycobacteriales</taxon>
        <taxon>Tomitella</taxon>
    </lineage>
</organism>
<dbReference type="InterPro" id="IPR050833">
    <property type="entry name" value="Poly_Biosynth_Transport"/>
</dbReference>